<protein>
    <recommendedName>
        <fullName evidence="2">PNPLA domain-containing protein</fullName>
    </recommendedName>
</protein>
<dbReference type="SUPFAM" id="SSF52151">
    <property type="entry name" value="FabD/lysophospholipase-like"/>
    <property type="match status" value="1"/>
</dbReference>
<feature type="domain" description="PNPLA" evidence="2">
    <location>
        <begin position="74"/>
        <end position="118"/>
    </location>
</feature>
<dbReference type="OrthoDB" id="336093at2759"/>
<reference evidence="3 4" key="1">
    <citation type="submission" date="2016-02" db="EMBL/GenBank/DDBJ databases">
        <title>Genome analysis of coral dinoflagellate symbionts highlights evolutionary adaptations to a symbiotic lifestyle.</title>
        <authorList>
            <person name="Aranda M."/>
            <person name="Li Y."/>
            <person name="Liew Y.J."/>
            <person name="Baumgarten S."/>
            <person name="Simakov O."/>
            <person name="Wilson M."/>
            <person name="Piel J."/>
            <person name="Ashoor H."/>
            <person name="Bougouffa S."/>
            <person name="Bajic V.B."/>
            <person name="Ryu T."/>
            <person name="Ravasi T."/>
            <person name="Bayer T."/>
            <person name="Micklem G."/>
            <person name="Kim H."/>
            <person name="Bhak J."/>
            <person name="Lajeunesse T.C."/>
            <person name="Voolstra C.R."/>
        </authorList>
    </citation>
    <scope>NUCLEOTIDE SEQUENCE [LARGE SCALE GENOMIC DNA]</scope>
    <source>
        <strain evidence="3 4">CCMP2467</strain>
    </source>
</reference>
<comment type="caution">
    <text evidence="3">The sequence shown here is derived from an EMBL/GenBank/DDBJ whole genome shotgun (WGS) entry which is preliminary data.</text>
</comment>
<evidence type="ECO:0000259" key="2">
    <source>
        <dbReference type="Pfam" id="PF01734"/>
    </source>
</evidence>
<dbReference type="InterPro" id="IPR002641">
    <property type="entry name" value="PNPLA_dom"/>
</dbReference>
<keyword evidence="4" id="KW-1185">Reference proteome</keyword>
<name>A0A1Q9EGL5_SYMMI</name>
<proteinExistence type="predicted"/>
<dbReference type="InterPro" id="IPR016035">
    <property type="entry name" value="Acyl_Trfase/lysoPLipase"/>
</dbReference>
<dbReference type="Pfam" id="PF01734">
    <property type="entry name" value="Patatin"/>
    <property type="match status" value="1"/>
</dbReference>
<dbReference type="EMBL" id="LSRX01000158">
    <property type="protein sequence ID" value="OLQ06531.1"/>
    <property type="molecule type" value="Genomic_DNA"/>
</dbReference>
<gene>
    <name evidence="3" type="ORF">AK812_SmicGene10184</name>
</gene>
<evidence type="ECO:0000256" key="1">
    <source>
        <dbReference type="ARBA" id="ARBA00023098"/>
    </source>
</evidence>
<dbReference type="GO" id="GO:0006629">
    <property type="term" value="P:lipid metabolic process"/>
    <property type="evidence" value="ECO:0007669"/>
    <property type="project" value="UniProtKB-KW"/>
</dbReference>
<sequence>MRASEPQILALHIAAPALQNPEAMAFYRRGGVCDPKPGRKAFEFAVKKERIRQSGMMLRVVATSLATGLPKWWQETDERIIEGCEASGAIAPLIFPKEVDGVGYIDGGFVANTPIMKALEEGAQTVIVVELNPMSSNTLIPSLQKLYAADEDVGLRILEFEASLMQQRYFLEHELQMACQRFPDRKIMAFLPRSDVGDFMTFTEEALQKMRREGLFTVANQELQNLCKVFAENSLVVVDFSSSGSNAQKGDEPEGATNSYLLAPAAFLGFTRNAWFLFFGTVSSMFIICRSWQSCRRKFAETQISEDPWEPYYALDV</sequence>
<evidence type="ECO:0000313" key="4">
    <source>
        <dbReference type="Proteomes" id="UP000186817"/>
    </source>
</evidence>
<keyword evidence="1" id="KW-0443">Lipid metabolism</keyword>
<dbReference type="Proteomes" id="UP000186817">
    <property type="component" value="Unassembled WGS sequence"/>
</dbReference>
<organism evidence="3 4">
    <name type="scientific">Symbiodinium microadriaticum</name>
    <name type="common">Dinoflagellate</name>
    <name type="synonym">Zooxanthella microadriatica</name>
    <dbReference type="NCBI Taxonomy" id="2951"/>
    <lineage>
        <taxon>Eukaryota</taxon>
        <taxon>Sar</taxon>
        <taxon>Alveolata</taxon>
        <taxon>Dinophyceae</taxon>
        <taxon>Suessiales</taxon>
        <taxon>Symbiodiniaceae</taxon>
        <taxon>Symbiodinium</taxon>
    </lineage>
</organism>
<dbReference type="AlphaFoldDB" id="A0A1Q9EGL5"/>
<dbReference type="Gene3D" id="3.40.1090.10">
    <property type="entry name" value="Cytosolic phospholipase A2 catalytic domain"/>
    <property type="match status" value="1"/>
</dbReference>
<evidence type="ECO:0000313" key="3">
    <source>
        <dbReference type="EMBL" id="OLQ06531.1"/>
    </source>
</evidence>
<accession>A0A1Q9EGL5</accession>